<comment type="caution">
    <text evidence="2">The sequence shown here is derived from an EMBL/GenBank/DDBJ whole genome shotgun (WGS) entry which is preliminary data.</text>
</comment>
<proteinExistence type="predicted"/>
<gene>
    <name evidence="2" type="ORF">GALL_507520</name>
</gene>
<dbReference type="EMBL" id="MLJW01005782">
    <property type="protein sequence ID" value="OIQ67666.1"/>
    <property type="molecule type" value="Genomic_DNA"/>
</dbReference>
<organism evidence="2">
    <name type="scientific">mine drainage metagenome</name>
    <dbReference type="NCBI Taxonomy" id="410659"/>
    <lineage>
        <taxon>unclassified sequences</taxon>
        <taxon>metagenomes</taxon>
        <taxon>ecological metagenomes</taxon>
    </lineage>
</organism>
<feature type="region of interest" description="Disordered" evidence="1">
    <location>
        <begin position="1"/>
        <end position="49"/>
    </location>
</feature>
<accession>A0A1J5P8Y9</accession>
<protein>
    <submittedName>
        <fullName evidence="2">Uncharacterized protein</fullName>
    </submittedName>
</protein>
<reference evidence="2" key="1">
    <citation type="submission" date="2016-10" db="EMBL/GenBank/DDBJ databases">
        <title>Sequence of Gallionella enrichment culture.</title>
        <authorList>
            <person name="Poehlein A."/>
            <person name="Muehling M."/>
            <person name="Daniel R."/>
        </authorList>
    </citation>
    <scope>NUCLEOTIDE SEQUENCE</scope>
</reference>
<name>A0A1J5P8Y9_9ZZZZ</name>
<evidence type="ECO:0000313" key="2">
    <source>
        <dbReference type="EMBL" id="OIQ67666.1"/>
    </source>
</evidence>
<evidence type="ECO:0000256" key="1">
    <source>
        <dbReference type="SAM" id="MobiDB-lite"/>
    </source>
</evidence>
<dbReference type="AlphaFoldDB" id="A0A1J5P8Y9"/>
<sequence>MGQQMRGTGGGSHRRQRRSGRGVLARFGGKANAGCGRRNSRGDRRRLPFGTGGWHGRRWSGLGLGRCRTACVRLELQQHHAFAHLVAQLHPQRLHHSRRAARYLHARLVALHRDQRLLHGNPVPGLHQNLDHLHILEIPYVGNLDLDDGHIVLPVRSAHAANRRATRRARW</sequence>